<accession>A0A4R8MI24</accession>
<evidence type="ECO:0000313" key="2">
    <source>
        <dbReference type="Proteomes" id="UP000294824"/>
    </source>
</evidence>
<organism evidence="1 2">
    <name type="scientific">Algibacter lectus</name>
    <dbReference type="NCBI Taxonomy" id="221126"/>
    <lineage>
        <taxon>Bacteria</taxon>
        <taxon>Pseudomonadati</taxon>
        <taxon>Bacteroidota</taxon>
        <taxon>Flavobacteriia</taxon>
        <taxon>Flavobacteriales</taxon>
        <taxon>Flavobacteriaceae</taxon>
        <taxon>Algibacter</taxon>
    </lineage>
</organism>
<protein>
    <submittedName>
        <fullName evidence="1">Uncharacterized protein</fullName>
    </submittedName>
</protein>
<gene>
    <name evidence="1" type="ORF">DFQ06_0514</name>
</gene>
<dbReference type="Proteomes" id="UP000294824">
    <property type="component" value="Unassembled WGS sequence"/>
</dbReference>
<comment type="caution">
    <text evidence="1">The sequence shown here is derived from an EMBL/GenBank/DDBJ whole genome shotgun (WGS) entry which is preliminary data.</text>
</comment>
<proteinExistence type="predicted"/>
<dbReference type="AlphaFoldDB" id="A0A4R8MI24"/>
<name>A0A4R8MI24_9FLAO</name>
<evidence type="ECO:0000313" key="1">
    <source>
        <dbReference type="EMBL" id="TDY63625.1"/>
    </source>
</evidence>
<sequence>MTQNESDKSDVLFFKTQKKVMAKVKMLVM</sequence>
<keyword evidence="2" id="KW-1185">Reference proteome</keyword>
<reference evidence="1 2" key="1">
    <citation type="submission" date="2019-03" db="EMBL/GenBank/DDBJ databases">
        <title>Genomic Encyclopedia of Type Strains, Phase III (KMG-III): the genomes of soil and plant-associated and newly described type strains.</title>
        <authorList>
            <person name="Whitman W."/>
        </authorList>
    </citation>
    <scope>NUCLEOTIDE SEQUENCE [LARGE SCALE GENOMIC DNA]</scope>
    <source>
        <strain evidence="1 2">CECT 8301</strain>
    </source>
</reference>
<dbReference type="EMBL" id="SORL01000007">
    <property type="protein sequence ID" value="TDY63625.1"/>
    <property type="molecule type" value="Genomic_DNA"/>
</dbReference>